<evidence type="ECO:0000256" key="1">
    <source>
        <dbReference type="SAM" id="MobiDB-lite"/>
    </source>
</evidence>
<gene>
    <name evidence="3" type="ORF">ACFS27_15795</name>
</gene>
<keyword evidence="2" id="KW-1133">Transmembrane helix</keyword>
<dbReference type="Proteomes" id="UP001597479">
    <property type="component" value="Unassembled WGS sequence"/>
</dbReference>
<keyword evidence="2" id="KW-0812">Transmembrane</keyword>
<feature type="compositionally biased region" description="Basic and acidic residues" evidence="1">
    <location>
        <begin position="160"/>
        <end position="176"/>
    </location>
</feature>
<protein>
    <submittedName>
        <fullName evidence="3">Phage holin family protein</fullName>
    </submittedName>
</protein>
<dbReference type="EMBL" id="JBHUOG010000002">
    <property type="protein sequence ID" value="MFD2795021.1"/>
    <property type="molecule type" value="Genomic_DNA"/>
</dbReference>
<proteinExistence type="predicted"/>
<dbReference type="RefSeq" id="WP_377184660.1">
    <property type="nucleotide sequence ID" value="NZ_JBHUOG010000002.1"/>
</dbReference>
<reference evidence="4" key="1">
    <citation type="journal article" date="2019" name="Int. J. Syst. Evol. Microbiol.">
        <title>The Global Catalogue of Microorganisms (GCM) 10K type strain sequencing project: providing services to taxonomists for standard genome sequencing and annotation.</title>
        <authorList>
            <consortium name="The Broad Institute Genomics Platform"/>
            <consortium name="The Broad Institute Genome Sequencing Center for Infectious Disease"/>
            <person name="Wu L."/>
            <person name="Ma J."/>
        </authorList>
    </citation>
    <scope>NUCLEOTIDE SEQUENCE [LARGE SCALE GENOMIC DNA]</scope>
    <source>
        <strain evidence="4">CCM 7044</strain>
    </source>
</reference>
<evidence type="ECO:0000313" key="4">
    <source>
        <dbReference type="Proteomes" id="UP001597479"/>
    </source>
</evidence>
<name>A0ABW5VVG0_9MICO</name>
<feature type="transmembrane region" description="Helical" evidence="2">
    <location>
        <begin position="122"/>
        <end position="142"/>
    </location>
</feature>
<sequence length="176" mass="18122">MPSDRDPFAASSAAQPTTTGRGQVPLEAGGVGATGGVGETRPVDRHAREGDQSIGELFGEVSRDLSTLIRQEVELAKAEAAQSAKRAGKGAGMFGGAGVAGHMVLLFLSLALWWALSYLMGGGWSAVVVAAVWAVIAAVLAARGRAEIKSVEGMPQTADSVKKIPDALRGHEEKNS</sequence>
<feature type="compositionally biased region" description="Gly residues" evidence="1">
    <location>
        <begin position="29"/>
        <end position="38"/>
    </location>
</feature>
<feature type="compositionally biased region" description="Polar residues" evidence="1">
    <location>
        <begin position="12"/>
        <end position="21"/>
    </location>
</feature>
<organism evidence="3 4">
    <name type="scientific">Promicromonospora vindobonensis</name>
    <dbReference type="NCBI Taxonomy" id="195748"/>
    <lineage>
        <taxon>Bacteria</taxon>
        <taxon>Bacillati</taxon>
        <taxon>Actinomycetota</taxon>
        <taxon>Actinomycetes</taxon>
        <taxon>Micrococcales</taxon>
        <taxon>Promicromonosporaceae</taxon>
        <taxon>Promicromonospora</taxon>
    </lineage>
</organism>
<accession>A0ABW5VVG0</accession>
<dbReference type="Pfam" id="PF07332">
    <property type="entry name" value="Phage_holin_3_6"/>
    <property type="match status" value="1"/>
</dbReference>
<feature type="region of interest" description="Disordered" evidence="1">
    <location>
        <begin position="1"/>
        <end position="49"/>
    </location>
</feature>
<keyword evidence="2" id="KW-0472">Membrane</keyword>
<evidence type="ECO:0000256" key="2">
    <source>
        <dbReference type="SAM" id="Phobius"/>
    </source>
</evidence>
<dbReference type="InterPro" id="IPR009937">
    <property type="entry name" value="Phage_holin_3_6"/>
</dbReference>
<keyword evidence="4" id="KW-1185">Reference proteome</keyword>
<feature type="region of interest" description="Disordered" evidence="1">
    <location>
        <begin position="157"/>
        <end position="176"/>
    </location>
</feature>
<feature type="transmembrane region" description="Helical" evidence="2">
    <location>
        <begin position="93"/>
        <end position="116"/>
    </location>
</feature>
<evidence type="ECO:0000313" key="3">
    <source>
        <dbReference type="EMBL" id="MFD2795021.1"/>
    </source>
</evidence>
<comment type="caution">
    <text evidence="3">The sequence shown here is derived from an EMBL/GenBank/DDBJ whole genome shotgun (WGS) entry which is preliminary data.</text>
</comment>